<keyword evidence="6" id="KW-0862">Zinc</keyword>
<keyword evidence="8" id="KW-0119">Carbohydrate metabolism</keyword>
<protein>
    <recommendedName>
        <fullName evidence="1">N-acetylglucosamine kinase</fullName>
        <ecNumber evidence="1">2.7.1.59</ecNumber>
    </recommendedName>
</protein>
<name>A0A149QIZ5_9PROT</name>
<dbReference type="EC" id="2.7.1.59" evidence="1"/>
<evidence type="ECO:0000256" key="9">
    <source>
        <dbReference type="ARBA" id="ARBA00049065"/>
    </source>
</evidence>
<evidence type="ECO:0000256" key="6">
    <source>
        <dbReference type="ARBA" id="ARBA00022833"/>
    </source>
</evidence>
<evidence type="ECO:0000256" key="4">
    <source>
        <dbReference type="ARBA" id="ARBA00022741"/>
    </source>
</evidence>
<evidence type="ECO:0000256" key="3">
    <source>
        <dbReference type="ARBA" id="ARBA00022723"/>
    </source>
</evidence>
<dbReference type="EMBL" id="LHZA01000121">
    <property type="protein sequence ID" value="KXU97252.1"/>
    <property type="molecule type" value="Genomic_DNA"/>
</dbReference>
<comment type="caution">
    <text evidence="10">The sequence shown here is derived from an EMBL/GenBank/DDBJ whole genome shotgun (WGS) entry which is preliminary data.</text>
</comment>
<dbReference type="PROSITE" id="PS01125">
    <property type="entry name" value="ROK"/>
    <property type="match status" value="1"/>
</dbReference>
<keyword evidence="5" id="KW-0418">Kinase</keyword>
<proteinExistence type="predicted"/>
<dbReference type="PANTHER" id="PTHR18964:SF162">
    <property type="entry name" value="N-ACETYL-D-GLUCOSAMINE KINASE"/>
    <property type="match status" value="1"/>
</dbReference>
<evidence type="ECO:0000256" key="1">
    <source>
        <dbReference type="ARBA" id="ARBA00012122"/>
    </source>
</evidence>
<dbReference type="SUPFAM" id="SSF53067">
    <property type="entry name" value="Actin-like ATPase domain"/>
    <property type="match status" value="1"/>
</dbReference>
<evidence type="ECO:0000256" key="2">
    <source>
        <dbReference type="ARBA" id="ARBA00022679"/>
    </source>
</evidence>
<comment type="catalytic activity">
    <reaction evidence="9">
        <text>N-acetyl-D-glucosamine + ATP = N-acetyl-D-glucosamine 6-phosphate + ADP + H(+)</text>
        <dbReference type="Rhea" id="RHEA:17417"/>
        <dbReference type="ChEBI" id="CHEBI:15378"/>
        <dbReference type="ChEBI" id="CHEBI:30616"/>
        <dbReference type="ChEBI" id="CHEBI:57513"/>
        <dbReference type="ChEBI" id="CHEBI:456216"/>
        <dbReference type="ChEBI" id="CHEBI:506227"/>
        <dbReference type="EC" id="2.7.1.59"/>
    </reaction>
</comment>
<organism evidence="10 11">
    <name type="scientific">Acetobacter cerevisiae</name>
    <dbReference type="NCBI Taxonomy" id="178900"/>
    <lineage>
        <taxon>Bacteria</taxon>
        <taxon>Pseudomonadati</taxon>
        <taxon>Pseudomonadota</taxon>
        <taxon>Alphaproteobacteria</taxon>
        <taxon>Acetobacterales</taxon>
        <taxon>Acetobacteraceae</taxon>
        <taxon>Acetobacter</taxon>
    </lineage>
</organism>
<dbReference type="PATRIC" id="fig|178900.5.peg.1108"/>
<dbReference type="InterPro" id="IPR000600">
    <property type="entry name" value="ROK"/>
</dbReference>
<evidence type="ECO:0000313" key="10">
    <source>
        <dbReference type="EMBL" id="KXU97252.1"/>
    </source>
</evidence>
<gene>
    <name evidence="10" type="ORF">AD928_03905</name>
</gene>
<accession>A0A149QIZ5</accession>
<evidence type="ECO:0000256" key="8">
    <source>
        <dbReference type="ARBA" id="ARBA00023277"/>
    </source>
</evidence>
<dbReference type="GO" id="GO:0046872">
    <property type="term" value="F:metal ion binding"/>
    <property type="evidence" value="ECO:0007669"/>
    <property type="project" value="UniProtKB-KW"/>
</dbReference>
<keyword evidence="7" id="KW-0067">ATP-binding</keyword>
<dbReference type="Gene3D" id="3.30.420.40">
    <property type="match status" value="2"/>
</dbReference>
<reference evidence="10 11" key="1">
    <citation type="submission" date="2015-06" db="EMBL/GenBank/DDBJ databases">
        <title>Improved classification and identification of acetic acid bacteria using matrix-assisted laser desorption/ionization time-of-flight mass spectrometry; Gluconobacter nephelii and Gluconobacter uchimurae are later heterotypic synonyms of Gluconobacter japonicus and Gluconobacter oxydans, respectively.</title>
        <authorList>
            <person name="Li L."/>
            <person name="Cleenwerck I."/>
            <person name="De Vuyst L."/>
            <person name="Vandamme P."/>
        </authorList>
    </citation>
    <scope>NUCLEOTIDE SEQUENCE [LARGE SCALE GENOMIC DNA]</scope>
    <source>
        <strain evidence="10 11">LMG 1625</strain>
    </source>
</reference>
<dbReference type="Proteomes" id="UP000075473">
    <property type="component" value="Unassembled WGS sequence"/>
</dbReference>
<evidence type="ECO:0000313" key="11">
    <source>
        <dbReference type="Proteomes" id="UP000075473"/>
    </source>
</evidence>
<keyword evidence="4" id="KW-0547">Nucleotide-binding</keyword>
<dbReference type="InterPro" id="IPR043129">
    <property type="entry name" value="ATPase_NBD"/>
</dbReference>
<evidence type="ECO:0000256" key="5">
    <source>
        <dbReference type="ARBA" id="ARBA00022777"/>
    </source>
</evidence>
<dbReference type="Pfam" id="PF00480">
    <property type="entry name" value="ROK"/>
    <property type="match status" value="1"/>
</dbReference>
<sequence length="308" mass="32274">MLLCADIGGSFIDFALVHPDGRLEQRHAVPTPTDDAETFITALQTLCAPYPGVPLHIAIAGVENPETGHVHAANIPGICTIPLREQLSLRTHRAVRIGNDADCFALAEARFGAAKGHRNVFGLILGTGIGGGFVLDGQIVPGLGGITGELGHAPVVIAPPLMKDPDEIRATVPLFPCGSGQSGCLDTIAGARSLERLHLWAGGQDETSHTILNLWEMGDVQATKTMSVWMTYTSAALAHILNVIGSTVVPVAGGLSNSTLLVQTLDRAVRDRILSPTTQPLLRRAILGKDAGILGAACLGPELCYDPC</sequence>
<dbReference type="PANTHER" id="PTHR18964">
    <property type="entry name" value="ROK (REPRESSOR, ORF, KINASE) FAMILY"/>
    <property type="match status" value="1"/>
</dbReference>
<dbReference type="GO" id="GO:0045127">
    <property type="term" value="F:N-acetylglucosamine kinase activity"/>
    <property type="evidence" value="ECO:0007669"/>
    <property type="project" value="UniProtKB-EC"/>
</dbReference>
<dbReference type="InterPro" id="IPR049874">
    <property type="entry name" value="ROK_cs"/>
</dbReference>
<dbReference type="RefSeq" id="WP_062248436.1">
    <property type="nucleotide sequence ID" value="NZ_LHZA01000121.1"/>
</dbReference>
<dbReference type="AlphaFoldDB" id="A0A149QIZ5"/>
<keyword evidence="2" id="KW-0808">Transferase</keyword>
<evidence type="ECO:0000256" key="7">
    <source>
        <dbReference type="ARBA" id="ARBA00022840"/>
    </source>
</evidence>
<keyword evidence="3" id="KW-0479">Metal-binding</keyword>
<dbReference type="GO" id="GO:0005524">
    <property type="term" value="F:ATP binding"/>
    <property type="evidence" value="ECO:0007669"/>
    <property type="project" value="UniProtKB-KW"/>
</dbReference>